<name>A0AAN8IFA5_TRICO</name>
<evidence type="ECO:0000256" key="1">
    <source>
        <dbReference type="SAM" id="Phobius"/>
    </source>
</evidence>
<dbReference type="PANTHER" id="PTHR23021:SF11">
    <property type="entry name" value="SERPENTINE RECEPTOR, CLASS T"/>
    <property type="match status" value="1"/>
</dbReference>
<sequence>MIQLIYTVVLTVMVRKQHRRLSCYKIMIILGINDMCAISLNSLVSGYLWIIGAHYCMYPTLIYAMGSIALGEFCS</sequence>
<organism evidence="2 3">
    <name type="scientific">Trichostrongylus colubriformis</name>
    <name type="common">Black scour worm</name>
    <dbReference type="NCBI Taxonomy" id="6319"/>
    <lineage>
        <taxon>Eukaryota</taxon>
        <taxon>Metazoa</taxon>
        <taxon>Ecdysozoa</taxon>
        <taxon>Nematoda</taxon>
        <taxon>Chromadorea</taxon>
        <taxon>Rhabditida</taxon>
        <taxon>Rhabditina</taxon>
        <taxon>Rhabditomorpha</taxon>
        <taxon>Strongyloidea</taxon>
        <taxon>Trichostrongylidae</taxon>
        <taxon>Trichostrongylus</taxon>
    </lineage>
</organism>
<keyword evidence="3" id="KW-1185">Reference proteome</keyword>
<keyword evidence="1" id="KW-0472">Membrane</keyword>
<keyword evidence="1" id="KW-0812">Transmembrane</keyword>
<feature type="transmembrane region" description="Helical" evidence="1">
    <location>
        <begin position="21"/>
        <end position="40"/>
    </location>
</feature>
<dbReference type="InterPro" id="IPR019425">
    <property type="entry name" value="7TM_GPCR_serpentine_rcpt_Srt"/>
</dbReference>
<dbReference type="Proteomes" id="UP001331761">
    <property type="component" value="Unassembled WGS sequence"/>
</dbReference>
<dbReference type="PANTHER" id="PTHR23021">
    <property type="entry name" value="SERPENTINE RECEPTOR, CLASS T"/>
    <property type="match status" value="1"/>
</dbReference>
<feature type="transmembrane region" description="Helical" evidence="1">
    <location>
        <begin position="46"/>
        <end position="70"/>
    </location>
</feature>
<dbReference type="AlphaFoldDB" id="A0AAN8IFA5"/>
<dbReference type="EMBL" id="WIXE01022808">
    <property type="protein sequence ID" value="KAK5967097.1"/>
    <property type="molecule type" value="Genomic_DNA"/>
</dbReference>
<accession>A0AAN8IFA5</accession>
<gene>
    <name evidence="2" type="ORF">GCK32_008881</name>
</gene>
<keyword evidence="1" id="KW-1133">Transmembrane helix</keyword>
<dbReference type="Pfam" id="PF10321">
    <property type="entry name" value="7TM_GPCR_Srt"/>
    <property type="match status" value="1"/>
</dbReference>
<evidence type="ECO:0000313" key="2">
    <source>
        <dbReference type="EMBL" id="KAK5967097.1"/>
    </source>
</evidence>
<reference evidence="2 3" key="1">
    <citation type="submission" date="2019-10" db="EMBL/GenBank/DDBJ databases">
        <title>Assembly and Annotation for the nematode Trichostrongylus colubriformis.</title>
        <authorList>
            <person name="Martin J."/>
        </authorList>
    </citation>
    <scope>NUCLEOTIDE SEQUENCE [LARGE SCALE GENOMIC DNA]</scope>
    <source>
        <strain evidence="2">G859</strain>
        <tissue evidence="2">Whole worm</tissue>
    </source>
</reference>
<protein>
    <submittedName>
        <fullName evidence="2">Uncharacterized protein</fullName>
    </submittedName>
</protein>
<evidence type="ECO:0000313" key="3">
    <source>
        <dbReference type="Proteomes" id="UP001331761"/>
    </source>
</evidence>
<comment type="caution">
    <text evidence="2">The sequence shown here is derived from an EMBL/GenBank/DDBJ whole genome shotgun (WGS) entry which is preliminary data.</text>
</comment>
<proteinExistence type="predicted"/>